<dbReference type="Gene3D" id="1.10.110.10">
    <property type="entry name" value="Plant lipid-transfer and hydrophobic proteins"/>
    <property type="match status" value="1"/>
</dbReference>
<dbReference type="SMART" id="SM00499">
    <property type="entry name" value="AAI"/>
    <property type="match status" value="1"/>
</dbReference>
<dbReference type="PANTHER" id="PTHR33122:SF63">
    <property type="entry name" value="BIFUNCTIONAL INHIBITOR_PLANT LIPID TRANSFER PROTEIN_SEED STORAGE HELICAL DOMAIN-CONTAINING PROTEIN"/>
    <property type="match status" value="1"/>
</dbReference>
<proteinExistence type="predicted"/>
<protein>
    <recommendedName>
        <fullName evidence="2">Bifunctional inhibitor/plant lipid transfer protein/seed storage helical domain-containing protein</fullName>
    </recommendedName>
</protein>
<feature type="signal peptide" evidence="1">
    <location>
        <begin position="1"/>
        <end position="29"/>
    </location>
</feature>
<dbReference type="InterPro" id="IPR044741">
    <property type="entry name" value="NsLTP-like"/>
</dbReference>
<dbReference type="PANTHER" id="PTHR33122">
    <property type="entry name" value="LIPID BINDING PROTEIN-RELATED"/>
    <property type="match status" value="1"/>
</dbReference>
<dbReference type="InterPro" id="IPR036312">
    <property type="entry name" value="Bifun_inhib/LTP/seed_sf"/>
</dbReference>
<organism evidence="3 4">
    <name type="scientific">Acacia crassicarpa</name>
    <name type="common">northern wattle</name>
    <dbReference type="NCBI Taxonomy" id="499986"/>
    <lineage>
        <taxon>Eukaryota</taxon>
        <taxon>Viridiplantae</taxon>
        <taxon>Streptophyta</taxon>
        <taxon>Embryophyta</taxon>
        <taxon>Tracheophyta</taxon>
        <taxon>Spermatophyta</taxon>
        <taxon>Magnoliopsida</taxon>
        <taxon>eudicotyledons</taxon>
        <taxon>Gunneridae</taxon>
        <taxon>Pentapetalae</taxon>
        <taxon>rosids</taxon>
        <taxon>fabids</taxon>
        <taxon>Fabales</taxon>
        <taxon>Fabaceae</taxon>
        <taxon>Caesalpinioideae</taxon>
        <taxon>mimosoid clade</taxon>
        <taxon>Acacieae</taxon>
        <taxon>Acacia</taxon>
    </lineage>
</organism>
<comment type="caution">
    <text evidence="3">The sequence shown here is derived from an EMBL/GenBank/DDBJ whole genome shotgun (WGS) entry which is preliminary data.</text>
</comment>
<dbReference type="InterPro" id="IPR039265">
    <property type="entry name" value="DIR1-like"/>
</dbReference>
<keyword evidence="1" id="KW-0732">Signal</keyword>
<name>A0AAE1JD44_9FABA</name>
<dbReference type="Pfam" id="PF14368">
    <property type="entry name" value="LTP_2"/>
    <property type="match status" value="1"/>
</dbReference>
<keyword evidence="4" id="KW-1185">Reference proteome</keyword>
<dbReference type="AlphaFoldDB" id="A0AAE1JD44"/>
<dbReference type="SUPFAM" id="SSF47699">
    <property type="entry name" value="Bifunctional inhibitor/lipid-transfer protein/seed storage 2S albumin"/>
    <property type="match status" value="1"/>
</dbReference>
<dbReference type="EMBL" id="JAWXYG010000008">
    <property type="protein sequence ID" value="KAK4266552.1"/>
    <property type="molecule type" value="Genomic_DNA"/>
</dbReference>
<evidence type="ECO:0000259" key="2">
    <source>
        <dbReference type="SMART" id="SM00499"/>
    </source>
</evidence>
<feature type="domain" description="Bifunctional inhibitor/plant lipid transfer protein/seed storage helical" evidence="2">
    <location>
        <begin position="33"/>
        <end position="105"/>
    </location>
</feature>
<gene>
    <name evidence="3" type="ORF">QN277_027450</name>
</gene>
<reference evidence="3" key="1">
    <citation type="submission" date="2023-10" db="EMBL/GenBank/DDBJ databases">
        <title>Chromosome-level genome of the transformable northern wattle, Acacia crassicarpa.</title>
        <authorList>
            <person name="Massaro I."/>
            <person name="Sinha N.R."/>
            <person name="Poethig S."/>
            <person name="Leichty A.R."/>
        </authorList>
    </citation>
    <scope>NUCLEOTIDE SEQUENCE</scope>
    <source>
        <strain evidence="3">Acra3RX</strain>
        <tissue evidence="3">Leaf</tissue>
    </source>
</reference>
<accession>A0AAE1JD44</accession>
<dbReference type="GO" id="GO:0009627">
    <property type="term" value="P:systemic acquired resistance"/>
    <property type="evidence" value="ECO:0007669"/>
    <property type="project" value="InterPro"/>
</dbReference>
<evidence type="ECO:0000313" key="3">
    <source>
        <dbReference type="EMBL" id="KAK4266552.1"/>
    </source>
</evidence>
<dbReference type="Proteomes" id="UP001293593">
    <property type="component" value="Unassembled WGS sequence"/>
</dbReference>
<dbReference type="InterPro" id="IPR016140">
    <property type="entry name" value="Bifunc_inhib/LTP/seed_store"/>
</dbReference>
<dbReference type="GO" id="GO:0005504">
    <property type="term" value="F:fatty acid binding"/>
    <property type="evidence" value="ECO:0007669"/>
    <property type="project" value="InterPro"/>
</dbReference>
<dbReference type="CDD" id="cd04660">
    <property type="entry name" value="nsLTP_like"/>
    <property type="match status" value="1"/>
</dbReference>
<feature type="chain" id="PRO_5041966162" description="Bifunctional inhibitor/plant lipid transfer protein/seed storage helical domain-containing protein" evidence="1">
    <location>
        <begin position="30"/>
        <end position="105"/>
    </location>
</feature>
<sequence length="105" mass="10882">MVLGEMRVRGLGLVVVLLLLAVAASTINGQSICNVPISGLMACKPSVTLPNPAAPSADCCSALSHANMRCLCSYKNSKLLPSLGIDPTLAMQLPAKCNLPHPPQC</sequence>
<evidence type="ECO:0000256" key="1">
    <source>
        <dbReference type="SAM" id="SignalP"/>
    </source>
</evidence>
<evidence type="ECO:0000313" key="4">
    <source>
        <dbReference type="Proteomes" id="UP001293593"/>
    </source>
</evidence>